<dbReference type="Pfam" id="PF13909">
    <property type="entry name" value="zf-H2C2_5"/>
    <property type="match status" value="1"/>
</dbReference>
<proteinExistence type="inferred from homology"/>
<evidence type="ECO:0000256" key="2">
    <source>
        <dbReference type="ARBA" id="ARBA00006991"/>
    </source>
</evidence>
<feature type="domain" description="C2H2-type" evidence="11">
    <location>
        <begin position="48"/>
        <end position="71"/>
    </location>
</feature>
<dbReference type="SMART" id="SM00355">
    <property type="entry name" value="ZnF_C2H2"/>
    <property type="match status" value="2"/>
</dbReference>
<evidence type="ECO:0000256" key="9">
    <source>
        <dbReference type="ARBA" id="ARBA00023163"/>
    </source>
</evidence>
<keyword evidence="8" id="KW-0238">DNA-binding</keyword>
<comment type="subcellular location">
    <subcellularLocation>
        <location evidence="1">Nucleus</location>
    </subcellularLocation>
</comment>
<dbReference type="FunFam" id="3.30.160.60:FF:000075">
    <property type="entry name" value="Putative zinc finger protein 536"/>
    <property type="match status" value="1"/>
</dbReference>
<dbReference type="InterPro" id="IPR036236">
    <property type="entry name" value="Znf_C2H2_sf"/>
</dbReference>
<dbReference type="InterPro" id="IPR013087">
    <property type="entry name" value="Znf_C2H2_type"/>
</dbReference>
<dbReference type="PaxDb" id="121845-A0A3Q0JLT2"/>
<evidence type="ECO:0000256" key="7">
    <source>
        <dbReference type="ARBA" id="ARBA00023015"/>
    </source>
</evidence>
<organism evidence="12 13">
    <name type="scientific">Diaphorina citri</name>
    <name type="common">Asian citrus psyllid</name>
    <dbReference type="NCBI Taxonomy" id="121845"/>
    <lineage>
        <taxon>Eukaryota</taxon>
        <taxon>Metazoa</taxon>
        <taxon>Ecdysozoa</taxon>
        <taxon>Arthropoda</taxon>
        <taxon>Hexapoda</taxon>
        <taxon>Insecta</taxon>
        <taxon>Pterygota</taxon>
        <taxon>Neoptera</taxon>
        <taxon>Paraneoptera</taxon>
        <taxon>Hemiptera</taxon>
        <taxon>Sternorrhyncha</taxon>
        <taxon>Psylloidea</taxon>
        <taxon>Psyllidae</taxon>
        <taxon>Diaphorininae</taxon>
        <taxon>Diaphorina</taxon>
    </lineage>
</organism>
<dbReference type="AlphaFoldDB" id="A0A3Q0JLT2"/>
<protein>
    <submittedName>
        <fullName evidence="13">Zinc finger X-chromosomal protein-like</fullName>
    </submittedName>
</protein>
<keyword evidence="12" id="KW-1185">Reference proteome</keyword>
<sequence length="104" mass="12545">MRPYANFPTELIVTCMYCSKILTYETETIMNHCKFCKAVSRPTKYQRYVCCLCSKYRHSDASKMRSHIRTHTKDRPYKCFYCDYRSNERSNVKAHMIRRHSVKP</sequence>
<dbReference type="Proteomes" id="UP000079169">
    <property type="component" value="Unplaced"/>
</dbReference>
<feature type="domain" description="C2H2-type" evidence="11">
    <location>
        <begin position="77"/>
        <end position="100"/>
    </location>
</feature>
<dbReference type="STRING" id="121845.A0A3Q0JLT2"/>
<evidence type="ECO:0000313" key="12">
    <source>
        <dbReference type="Proteomes" id="UP000079169"/>
    </source>
</evidence>
<keyword evidence="10" id="KW-0539">Nucleus</keyword>
<evidence type="ECO:0000256" key="10">
    <source>
        <dbReference type="ARBA" id="ARBA00023242"/>
    </source>
</evidence>
<keyword evidence="3" id="KW-0479">Metal-binding</keyword>
<keyword evidence="4" id="KW-0677">Repeat</keyword>
<dbReference type="GeneID" id="113473953"/>
<keyword evidence="7" id="KW-0805">Transcription regulation</keyword>
<name>A0A3Q0JLT2_DIACI</name>
<evidence type="ECO:0000256" key="4">
    <source>
        <dbReference type="ARBA" id="ARBA00022737"/>
    </source>
</evidence>
<dbReference type="KEGG" id="dci:113473953"/>
<keyword evidence="9" id="KW-0804">Transcription</keyword>
<dbReference type="GO" id="GO:0008270">
    <property type="term" value="F:zinc ion binding"/>
    <property type="evidence" value="ECO:0007669"/>
    <property type="project" value="UniProtKB-KW"/>
</dbReference>
<evidence type="ECO:0000256" key="1">
    <source>
        <dbReference type="ARBA" id="ARBA00004123"/>
    </source>
</evidence>
<dbReference type="GO" id="GO:0003677">
    <property type="term" value="F:DNA binding"/>
    <property type="evidence" value="ECO:0007669"/>
    <property type="project" value="UniProtKB-KW"/>
</dbReference>
<evidence type="ECO:0000256" key="8">
    <source>
        <dbReference type="ARBA" id="ARBA00023125"/>
    </source>
</evidence>
<dbReference type="Gene3D" id="3.30.160.60">
    <property type="entry name" value="Classic Zinc Finger"/>
    <property type="match status" value="1"/>
</dbReference>
<evidence type="ECO:0000256" key="6">
    <source>
        <dbReference type="ARBA" id="ARBA00022833"/>
    </source>
</evidence>
<dbReference type="GO" id="GO:0005634">
    <property type="term" value="C:nucleus"/>
    <property type="evidence" value="ECO:0007669"/>
    <property type="project" value="UniProtKB-SubCell"/>
</dbReference>
<gene>
    <name evidence="13" type="primary">LOC113473953</name>
</gene>
<evidence type="ECO:0000256" key="3">
    <source>
        <dbReference type="ARBA" id="ARBA00022723"/>
    </source>
</evidence>
<dbReference type="RefSeq" id="XP_026689297.1">
    <property type="nucleotide sequence ID" value="XM_026833496.1"/>
</dbReference>
<comment type="similarity">
    <text evidence="2">Belongs to the krueppel C2H2-type zinc-finger protein family.</text>
</comment>
<dbReference type="SUPFAM" id="SSF57667">
    <property type="entry name" value="beta-beta-alpha zinc fingers"/>
    <property type="match status" value="1"/>
</dbReference>
<keyword evidence="5" id="KW-0863">Zinc-finger</keyword>
<evidence type="ECO:0000259" key="11">
    <source>
        <dbReference type="SMART" id="SM00355"/>
    </source>
</evidence>
<keyword evidence="6" id="KW-0862">Zinc</keyword>
<reference evidence="13" key="1">
    <citation type="submission" date="2025-08" db="UniProtKB">
        <authorList>
            <consortium name="RefSeq"/>
        </authorList>
    </citation>
    <scope>IDENTIFICATION</scope>
</reference>
<evidence type="ECO:0000313" key="13">
    <source>
        <dbReference type="RefSeq" id="XP_026689297.1"/>
    </source>
</evidence>
<accession>A0A3Q0JLT2</accession>
<evidence type="ECO:0000256" key="5">
    <source>
        <dbReference type="ARBA" id="ARBA00022771"/>
    </source>
</evidence>